<keyword evidence="3" id="KW-1185">Reference proteome</keyword>
<gene>
    <name evidence="2" type="ORF">VB854_13675</name>
</gene>
<dbReference type="Pfam" id="PF12770">
    <property type="entry name" value="CHAT"/>
    <property type="match status" value="1"/>
</dbReference>
<comment type="caution">
    <text evidence="2">The sequence shown here is derived from an EMBL/GenBank/DDBJ whole genome shotgun (WGS) entry which is preliminary data.</text>
</comment>
<accession>A0ABU5TZZ0</accession>
<dbReference type="PANTHER" id="PTHR10098">
    <property type="entry name" value="RAPSYN-RELATED"/>
    <property type="match status" value="1"/>
</dbReference>
<protein>
    <submittedName>
        <fullName evidence="2">CHAT domain-containing protein</fullName>
    </submittedName>
</protein>
<name>A0ABU5TZZ0_9CYAN</name>
<dbReference type="InterPro" id="IPR024983">
    <property type="entry name" value="CHAT_dom"/>
</dbReference>
<proteinExistence type="predicted"/>
<organism evidence="2 3">
    <name type="scientific">Limnoraphis robusta CCNP1315</name>
    <dbReference type="NCBI Taxonomy" id="3110306"/>
    <lineage>
        <taxon>Bacteria</taxon>
        <taxon>Bacillati</taxon>
        <taxon>Cyanobacteriota</taxon>
        <taxon>Cyanophyceae</taxon>
        <taxon>Oscillatoriophycideae</taxon>
        <taxon>Oscillatoriales</taxon>
        <taxon>Sirenicapillariaceae</taxon>
        <taxon>Limnoraphis</taxon>
    </lineage>
</organism>
<evidence type="ECO:0000313" key="3">
    <source>
        <dbReference type="Proteomes" id="UP001301728"/>
    </source>
</evidence>
<dbReference type="PANTHER" id="PTHR10098:SF108">
    <property type="entry name" value="TETRATRICOPEPTIDE REPEAT PROTEIN 28"/>
    <property type="match status" value="1"/>
</dbReference>
<reference evidence="2 3" key="1">
    <citation type="submission" date="2023-12" db="EMBL/GenBank/DDBJ databases">
        <title>Baltic Sea Cyanobacteria.</title>
        <authorList>
            <person name="Delbaje E."/>
            <person name="Fewer D.P."/>
            <person name="Shishido T.K."/>
        </authorList>
    </citation>
    <scope>NUCLEOTIDE SEQUENCE [LARGE SCALE GENOMIC DNA]</scope>
    <source>
        <strain evidence="2 3">CCNP 1315</strain>
    </source>
</reference>
<sequence length="137" mass="14927">MENWSLSNVDLVVLSACETGLGGFDNNGEQILGLGYQFQNQGARAVLASLWKVSDGGTQVLMNVFYNALQQGYSKTEALQIAQQSLITKNTSTVVSQRSPDGTVVFVSSEIELPANIRNHLDHPYYWASFVLIGNGL</sequence>
<dbReference type="RefSeq" id="WP_323217755.1">
    <property type="nucleotide sequence ID" value="NZ_JAYGHT010000072.1"/>
</dbReference>
<evidence type="ECO:0000313" key="2">
    <source>
        <dbReference type="EMBL" id="MEA5519993.1"/>
    </source>
</evidence>
<feature type="domain" description="CHAT" evidence="1">
    <location>
        <begin position="5"/>
        <end position="135"/>
    </location>
</feature>
<dbReference type="Proteomes" id="UP001301728">
    <property type="component" value="Unassembled WGS sequence"/>
</dbReference>
<dbReference type="EMBL" id="JAYGHT010000072">
    <property type="protein sequence ID" value="MEA5519993.1"/>
    <property type="molecule type" value="Genomic_DNA"/>
</dbReference>
<evidence type="ECO:0000259" key="1">
    <source>
        <dbReference type="Pfam" id="PF12770"/>
    </source>
</evidence>